<reference evidence="2 3" key="1">
    <citation type="journal article" date="2019" name="Nat. Med.">
        <title>A library of human gut bacterial isolates paired with longitudinal multiomics data enables mechanistic microbiome research.</title>
        <authorList>
            <person name="Poyet M."/>
            <person name="Groussin M."/>
            <person name="Gibbons S.M."/>
            <person name="Avila-Pacheco J."/>
            <person name="Jiang X."/>
            <person name="Kearney S.M."/>
            <person name="Perrotta A.R."/>
            <person name="Berdy B."/>
            <person name="Zhao S."/>
            <person name="Lieberman T.D."/>
            <person name="Swanson P.K."/>
            <person name="Smith M."/>
            <person name="Roesemann S."/>
            <person name="Alexander J.E."/>
            <person name="Rich S.A."/>
            <person name="Livny J."/>
            <person name="Vlamakis H."/>
            <person name="Clish C."/>
            <person name="Bullock K."/>
            <person name="Deik A."/>
            <person name="Scott J."/>
            <person name="Pierce K.A."/>
            <person name="Xavier R.J."/>
            <person name="Alm E.J."/>
        </authorList>
    </citation>
    <scope>NUCLEOTIDE SEQUENCE [LARGE SCALE GENOMIC DNA]</scope>
    <source>
        <strain evidence="2 3">BIOML-A2</strain>
    </source>
</reference>
<dbReference type="SUPFAM" id="SSF46689">
    <property type="entry name" value="Homeodomain-like"/>
    <property type="match status" value="1"/>
</dbReference>
<name>A0A844LHV2_9BURK</name>
<dbReference type="InterPro" id="IPR009057">
    <property type="entry name" value="Homeodomain-like_sf"/>
</dbReference>
<dbReference type="AlphaFoldDB" id="A0A844LHV2"/>
<evidence type="ECO:0000256" key="1">
    <source>
        <dbReference type="SAM" id="MobiDB-lite"/>
    </source>
</evidence>
<feature type="region of interest" description="Disordered" evidence="1">
    <location>
        <begin position="132"/>
        <end position="164"/>
    </location>
</feature>
<comment type="caution">
    <text evidence="2">The sequence shown here is derived from an EMBL/GenBank/DDBJ whole genome shotgun (WGS) entry which is preliminary data.</text>
</comment>
<dbReference type="Proteomes" id="UP000462362">
    <property type="component" value="Unassembled WGS sequence"/>
</dbReference>
<evidence type="ECO:0000313" key="2">
    <source>
        <dbReference type="EMBL" id="MTU44290.1"/>
    </source>
</evidence>
<evidence type="ECO:0000313" key="3">
    <source>
        <dbReference type="Proteomes" id="UP000462362"/>
    </source>
</evidence>
<dbReference type="GeneID" id="43348269"/>
<gene>
    <name evidence="2" type="ORF">GMD42_11895</name>
</gene>
<organism evidence="2 3">
    <name type="scientific">Parasutterella excrementihominis</name>
    <dbReference type="NCBI Taxonomy" id="487175"/>
    <lineage>
        <taxon>Bacteria</taxon>
        <taxon>Pseudomonadati</taxon>
        <taxon>Pseudomonadota</taxon>
        <taxon>Betaproteobacteria</taxon>
        <taxon>Burkholderiales</taxon>
        <taxon>Sutterellaceae</taxon>
        <taxon>Parasutterella</taxon>
    </lineage>
</organism>
<protein>
    <submittedName>
        <fullName evidence="2">Transposase</fullName>
    </submittedName>
</protein>
<sequence length="164" mass="18159">MPKTIKTARGLARFAKAPYASRRKSLPRHSFETRQKALAIFQAGGSYKNCAKTLNIPVYTARDWHRSFLIGTFRAEHGARQQSYTPEQKAEVLRLRKEEGKSYNVISQLTKVNRATVLQWIHKDIAQQQAAEAAAQQAPANDSEMTETGPVGAVAEMTTSGPTA</sequence>
<dbReference type="RefSeq" id="WP_008811985.1">
    <property type="nucleotide sequence ID" value="NZ_CAJUON010000001.1"/>
</dbReference>
<proteinExistence type="predicted"/>
<accession>A0A844LHV2</accession>
<dbReference type="EMBL" id="WNCL01000059">
    <property type="protein sequence ID" value="MTU44290.1"/>
    <property type="molecule type" value="Genomic_DNA"/>
</dbReference>